<protein>
    <submittedName>
        <fullName evidence="1">Uncharacterized protein</fullName>
    </submittedName>
</protein>
<reference evidence="1 2" key="1">
    <citation type="submission" date="2024-03" db="EMBL/GenBank/DDBJ databases">
        <authorList>
            <person name="Plomp N."/>
            <person name="Harmsen H.J."/>
        </authorList>
    </citation>
    <scope>NUCLEOTIDE SEQUENCE [LARGE SCALE GENOMIC DNA]</scope>
    <source>
        <strain evidence="1 2">HTF-76H</strain>
    </source>
</reference>
<dbReference type="AlphaFoldDB" id="A0AB35XWR1"/>
<organism evidence="1 2">
    <name type="scientific">Faecalibacterium taiwanense</name>
    <dbReference type="NCBI Taxonomy" id="3030638"/>
    <lineage>
        <taxon>Bacteria</taxon>
        <taxon>Bacillati</taxon>
        <taxon>Bacillota</taxon>
        <taxon>Clostridia</taxon>
        <taxon>Eubacteriales</taxon>
        <taxon>Oscillospiraceae</taxon>
        <taxon>Faecalibacterium</taxon>
    </lineage>
</organism>
<proteinExistence type="predicted"/>
<dbReference type="Proteomes" id="UP001379600">
    <property type="component" value="Unassembled WGS sequence"/>
</dbReference>
<evidence type="ECO:0000313" key="1">
    <source>
        <dbReference type="EMBL" id="MEJ3690275.1"/>
    </source>
</evidence>
<dbReference type="EMBL" id="JBBFKC010000002">
    <property type="protein sequence ID" value="MEJ3690275.1"/>
    <property type="molecule type" value="Genomic_DNA"/>
</dbReference>
<dbReference type="RefSeq" id="WP_337678820.1">
    <property type="nucleotide sequence ID" value="NZ_JBBFKB010000094.1"/>
</dbReference>
<evidence type="ECO:0000313" key="2">
    <source>
        <dbReference type="Proteomes" id="UP001379600"/>
    </source>
</evidence>
<accession>A0AB35XWR1</accession>
<keyword evidence="2" id="KW-1185">Reference proteome</keyword>
<name>A0AB35XWR1_9FIRM</name>
<gene>
    <name evidence="1" type="ORF">WF787_03410</name>
</gene>
<sequence length="85" mass="9348">MSKQYTLASERADAPTGCAYVAPTFWNKWFRWDGSRASGCYQLGGQAKDETHTGLQVFADGEWHPVIGWTLDSCGPATDYQEVGA</sequence>
<comment type="caution">
    <text evidence="1">The sequence shown here is derived from an EMBL/GenBank/DDBJ whole genome shotgun (WGS) entry which is preliminary data.</text>
</comment>